<evidence type="ECO:0000313" key="4">
    <source>
        <dbReference type="Proteomes" id="UP000316621"/>
    </source>
</evidence>
<evidence type="ECO:0000256" key="2">
    <source>
        <dbReference type="SAM" id="SignalP"/>
    </source>
</evidence>
<sequence length="99" mass="10804">MKMVLLVLGFSLAEITRKKNYKVDCEEDVDSGNGCTAGSVNLRTQTEWAVSCKMQEMVVVGLELLVSVTKLTSISSNGPSDWASLMGRMEEESGRVGRD</sequence>
<keyword evidence="4" id="KW-1185">Reference proteome</keyword>
<accession>A0A4Y7L862</accession>
<dbReference type="AlphaFoldDB" id="A0A4Y7L862"/>
<reference evidence="3 4" key="1">
    <citation type="journal article" date="2018" name="Science">
        <title>The opium poppy genome and morphinan production.</title>
        <authorList>
            <person name="Guo L."/>
            <person name="Winzer T."/>
            <person name="Yang X."/>
            <person name="Li Y."/>
            <person name="Ning Z."/>
            <person name="He Z."/>
            <person name="Teodor R."/>
            <person name="Lu Y."/>
            <person name="Bowser T.A."/>
            <person name="Graham I.A."/>
            <person name="Ye K."/>
        </authorList>
    </citation>
    <scope>NUCLEOTIDE SEQUENCE [LARGE SCALE GENOMIC DNA]</scope>
    <source>
        <strain evidence="4">cv. HN1</strain>
        <tissue evidence="3">Leaves</tissue>
    </source>
</reference>
<keyword evidence="2" id="KW-0732">Signal</keyword>
<feature type="region of interest" description="Disordered" evidence="1">
    <location>
        <begin position="75"/>
        <end position="99"/>
    </location>
</feature>
<evidence type="ECO:0000313" key="3">
    <source>
        <dbReference type="EMBL" id="RZC81396.1"/>
    </source>
</evidence>
<dbReference type="Gramene" id="RZC81396">
    <property type="protein sequence ID" value="RZC81396"/>
    <property type="gene ID" value="C5167_043967"/>
</dbReference>
<organism evidence="3 4">
    <name type="scientific">Papaver somniferum</name>
    <name type="common">Opium poppy</name>
    <dbReference type="NCBI Taxonomy" id="3469"/>
    <lineage>
        <taxon>Eukaryota</taxon>
        <taxon>Viridiplantae</taxon>
        <taxon>Streptophyta</taxon>
        <taxon>Embryophyta</taxon>
        <taxon>Tracheophyta</taxon>
        <taxon>Spermatophyta</taxon>
        <taxon>Magnoliopsida</taxon>
        <taxon>Ranunculales</taxon>
        <taxon>Papaveraceae</taxon>
        <taxon>Papaveroideae</taxon>
        <taxon>Papaver</taxon>
    </lineage>
</organism>
<protein>
    <submittedName>
        <fullName evidence="3">Uncharacterized protein</fullName>
    </submittedName>
</protein>
<feature type="signal peptide" evidence="2">
    <location>
        <begin position="1"/>
        <end position="18"/>
    </location>
</feature>
<dbReference type="EMBL" id="CM010724">
    <property type="protein sequence ID" value="RZC81396.1"/>
    <property type="molecule type" value="Genomic_DNA"/>
</dbReference>
<dbReference type="Proteomes" id="UP000316621">
    <property type="component" value="Chromosome 10"/>
</dbReference>
<name>A0A4Y7L862_PAPSO</name>
<proteinExistence type="predicted"/>
<gene>
    <name evidence="3" type="ORF">C5167_043967</name>
</gene>
<feature type="compositionally biased region" description="Basic and acidic residues" evidence="1">
    <location>
        <begin position="88"/>
        <end position="99"/>
    </location>
</feature>
<feature type="chain" id="PRO_5021208610" evidence="2">
    <location>
        <begin position="19"/>
        <end position="99"/>
    </location>
</feature>
<evidence type="ECO:0000256" key="1">
    <source>
        <dbReference type="SAM" id="MobiDB-lite"/>
    </source>
</evidence>